<evidence type="ECO:0000313" key="2">
    <source>
        <dbReference type="Proteomes" id="UP000789525"/>
    </source>
</evidence>
<comment type="caution">
    <text evidence="1">The sequence shown here is derived from an EMBL/GenBank/DDBJ whole genome shotgun (WGS) entry which is preliminary data.</text>
</comment>
<sequence length="84" mass="9493">ILKVVVINPSEWLERDAGVLGEVELAKAQLNGHSRMNSDFIQPHSCTQAILYGHAARVYTTCEKQCTYTSIINLYKTMHNERGE</sequence>
<proteinExistence type="predicted"/>
<feature type="non-terminal residue" evidence="1">
    <location>
        <position position="1"/>
    </location>
</feature>
<dbReference type="EMBL" id="CAJVPT010054814">
    <property type="protein sequence ID" value="CAG8754040.1"/>
    <property type="molecule type" value="Genomic_DNA"/>
</dbReference>
<reference evidence="1" key="1">
    <citation type="submission" date="2021-06" db="EMBL/GenBank/DDBJ databases">
        <authorList>
            <person name="Kallberg Y."/>
            <person name="Tangrot J."/>
            <person name="Rosling A."/>
        </authorList>
    </citation>
    <scope>NUCLEOTIDE SEQUENCE</scope>
    <source>
        <strain evidence="1">CL356</strain>
    </source>
</reference>
<feature type="non-terminal residue" evidence="1">
    <location>
        <position position="84"/>
    </location>
</feature>
<evidence type="ECO:0000313" key="1">
    <source>
        <dbReference type="EMBL" id="CAG8754040.1"/>
    </source>
</evidence>
<dbReference type="Proteomes" id="UP000789525">
    <property type="component" value="Unassembled WGS sequence"/>
</dbReference>
<protein>
    <submittedName>
        <fullName evidence="1">6693_t:CDS:1</fullName>
    </submittedName>
</protein>
<name>A0ACA9QI91_9GLOM</name>
<gene>
    <name evidence="1" type="ORF">ACOLOM_LOCUS12851</name>
</gene>
<organism evidence="1 2">
    <name type="scientific">Acaulospora colombiana</name>
    <dbReference type="NCBI Taxonomy" id="27376"/>
    <lineage>
        <taxon>Eukaryota</taxon>
        <taxon>Fungi</taxon>
        <taxon>Fungi incertae sedis</taxon>
        <taxon>Mucoromycota</taxon>
        <taxon>Glomeromycotina</taxon>
        <taxon>Glomeromycetes</taxon>
        <taxon>Diversisporales</taxon>
        <taxon>Acaulosporaceae</taxon>
        <taxon>Acaulospora</taxon>
    </lineage>
</organism>
<keyword evidence="2" id="KW-1185">Reference proteome</keyword>
<accession>A0ACA9QI91</accession>